<proteinExistence type="predicted"/>
<evidence type="ECO:0000313" key="3">
    <source>
        <dbReference type="EMBL" id="EGC32841.1"/>
    </source>
</evidence>
<dbReference type="OrthoDB" id="19979at2759"/>
<feature type="compositionally biased region" description="Acidic residues" evidence="2">
    <location>
        <begin position="298"/>
        <end position="343"/>
    </location>
</feature>
<gene>
    <name evidence="3" type="ORF">DICPUDRAFT_155163</name>
</gene>
<dbReference type="Proteomes" id="UP000001064">
    <property type="component" value="Unassembled WGS sequence"/>
</dbReference>
<keyword evidence="1" id="KW-0175">Coiled coil</keyword>
<dbReference type="FunCoup" id="F0ZT86">
    <property type="interactions" value="754"/>
</dbReference>
<protein>
    <submittedName>
        <fullName evidence="3">Uncharacterized protein</fullName>
    </submittedName>
</protein>
<evidence type="ECO:0000256" key="2">
    <source>
        <dbReference type="SAM" id="MobiDB-lite"/>
    </source>
</evidence>
<name>F0ZT86_DICPU</name>
<dbReference type="OMA" id="SILEMGW"/>
<feature type="region of interest" description="Disordered" evidence="2">
    <location>
        <begin position="248"/>
        <end position="273"/>
    </location>
</feature>
<dbReference type="EMBL" id="GL871171">
    <property type="protein sequence ID" value="EGC32841.1"/>
    <property type="molecule type" value="Genomic_DNA"/>
</dbReference>
<reference evidence="4" key="1">
    <citation type="journal article" date="2011" name="Genome Biol.">
        <title>Comparative genomics of the social amoebae Dictyostelium discoideum and Dictyostelium purpureum.</title>
        <authorList>
            <consortium name="US DOE Joint Genome Institute (JGI-PGF)"/>
            <person name="Sucgang R."/>
            <person name="Kuo A."/>
            <person name="Tian X."/>
            <person name="Salerno W."/>
            <person name="Parikh A."/>
            <person name="Feasley C.L."/>
            <person name="Dalin E."/>
            <person name="Tu H."/>
            <person name="Huang E."/>
            <person name="Barry K."/>
            <person name="Lindquist E."/>
            <person name="Shapiro H."/>
            <person name="Bruce D."/>
            <person name="Schmutz J."/>
            <person name="Salamov A."/>
            <person name="Fey P."/>
            <person name="Gaudet P."/>
            <person name="Anjard C."/>
            <person name="Babu M.M."/>
            <person name="Basu S."/>
            <person name="Bushmanova Y."/>
            <person name="van der Wel H."/>
            <person name="Katoh-Kurasawa M."/>
            <person name="Dinh C."/>
            <person name="Coutinho P.M."/>
            <person name="Saito T."/>
            <person name="Elias M."/>
            <person name="Schaap P."/>
            <person name="Kay R.R."/>
            <person name="Henrissat B."/>
            <person name="Eichinger L."/>
            <person name="Rivero F."/>
            <person name="Putnam N.H."/>
            <person name="West C.M."/>
            <person name="Loomis W.F."/>
            <person name="Chisholm R.L."/>
            <person name="Shaulsky G."/>
            <person name="Strassmann J.E."/>
            <person name="Queller D.C."/>
            <person name="Kuspa A."/>
            <person name="Grigoriev I.V."/>
        </authorList>
    </citation>
    <scope>NUCLEOTIDE SEQUENCE [LARGE SCALE GENOMIC DNA]</scope>
    <source>
        <strain evidence="4">QSDP1</strain>
    </source>
</reference>
<dbReference type="GeneID" id="10508182"/>
<evidence type="ECO:0000256" key="1">
    <source>
        <dbReference type="SAM" id="Coils"/>
    </source>
</evidence>
<keyword evidence="4" id="KW-1185">Reference proteome</keyword>
<dbReference type="InParanoid" id="F0ZT86"/>
<dbReference type="VEuPathDB" id="AmoebaDB:DICPUDRAFT_155163"/>
<accession>F0ZT86</accession>
<feature type="coiled-coil region" evidence="1">
    <location>
        <begin position="50"/>
        <end position="81"/>
    </location>
</feature>
<dbReference type="AlphaFoldDB" id="F0ZT86"/>
<dbReference type="KEGG" id="dpp:DICPUDRAFT_155163"/>
<sequence length="343" mass="40709">MATKQVFNSKTWGSALINQRISMKAEYKNNLKRLRYLAEERHIQYRDEYIKDVKLRIEKNKEAVEEQARKIRNAAQSSNKKSILEMGWDSVRKQMVEERNRKRANAKIIFDKKKTLESRVRREWLIEMNDKCTQWNKSPDEMKYAKYRLLNKKILERLPKSSNYILDRHEMQDEYGTNLEISDKDNYKGPLRTGTQKLAYILANNLPLPSEEAVKQTEDASLSVDPSSPEYQEYLEFVKYSKERQKRKEQKLRELSENSPAHKLNNENTLRNHTHGIDFADEYDYSDYSTDITSSIELSEENQSEGYEEGEEDFEEGEEDVEEGEFDDYSEDLDLDLDIDFRK</sequence>
<feature type="region of interest" description="Disordered" evidence="2">
    <location>
        <begin position="293"/>
        <end position="343"/>
    </location>
</feature>
<dbReference type="RefSeq" id="XP_003290626.1">
    <property type="nucleotide sequence ID" value="XM_003290578.1"/>
</dbReference>
<organism evidence="3 4">
    <name type="scientific">Dictyostelium purpureum</name>
    <name type="common">Slime mold</name>
    <dbReference type="NCBI Taxonomy" id="5786"/>
    <lineage>
        <taxon>Eukaryota</taxon>
        <taxon>Amoebozoa</taxon>
        <taxon>Evosea</taxon>
        <taxon>Eumycetozoa</taxon>
        <taxon>Dictyostelia</taxon>
        <taxon>Dictyosteliales</taxon>
        <taxon>Dictyosteliaceae</taxon>
        <taxon>Dictyostelium</taxon>
    </lineage>
</organism>
<dbReference type="GO" id="GO:0005813">
    <property type="term" value="C:centrosome"/>
    <property type="evidence" value="ECO:0007669"/>
    <property type="project" value="EnsemblProtists"/>
</dbReference>
<dbReference type="eggNOG" id="ENOG502R98K">
    <property type="taxonomic scope" value="Eukaryota"/>
</dbReference>
<evidence type="ECO:0000313" key="4">
    <source>
        <dbReference type="Proteomes" id="UP000001064"/>
    </source>
</evidence>